<feature type="compositionally biased region" description="Basic residues" evidence="1">
    <location>
        <begin position="59"/>
        <end position="75"/>
    </location>
</feature>
<protein>
    <submittedName>
        <fullName evidence="2">Uncharacterized protein</fullName>
    </submittedName>
</protein>
<keyword evidence="3" id="KW-1185">Reference proteome</keyword>
<name>E4X5R0_OIKDI</name>
<dbReference type="OrthoDB" id="10346972at2759"/>
<dbReference type="Proteomes" id="UP000001307">
    <property type="component" value="Unassembled WGS sequence"/>
</dbReference>
<sequence>MGRVHGFTEEDYHKMRKQSIKMDRQKSNETHVNHLIDIVPGKNQPLSTDHSHDQDKKQPFAKRLGHRIGKIFGKH</sequence>
<feature type="compositionally biased region" description="Basic and acidic residues" evidence="1">
    <location>
        <begin position="49"/>
        <end position="58"/>
    </location>
</feature>
<accession>E4X5R0</accession>
<feature type="compositionally biased region" description="Basic and acidic residues" evidence="1">
    <location>
        <begin position="1"/>
        <end position="13"/>
    </location>
</feature>
<feature type="region of interest" description="Disordered" evidence="1">
    <location>
        <begin position="1"/>
        <end position="75"/>
    </location>
</feature>
<organism evidence="2">
    <name type="scientific">Oikopleura dioica</name>
    <name type="common">Tunicate</name>
    <dbReference type="NCBI Taxonomy" id="34765"/>
    <lineage>
        <taxon>Eukaryota</taxon>
        <taxon>Metazoa</taxon>
        <taxon>Chordata</taxon>
        <taxon>Tunicata</taxon>
        <taxon>Appendicularia</taxon>
        <taxon>Copelata</taxon>
        <taxon>Oikopleuridae</taxon>
        <taxon>Oikopleura</taxon>
    </lineage>
</organism>
<dbReference type="EMBL" id="FN653026">
    <property type="protein sequence ID" value="CBY07524.1"/>
    <property type="molecule type" value="Genomic_DNA"/>
</dbReference>
<evidence type="ECO:0000313" key="2">
    <source>
        <dbReference type="EMBL" id="CBY07524.1"/>
    </source>
</evidence>
<evidence type="ECO:0000256" key="1">
    <source>
        <dbReference type="SAM" id="MobiDB-lite"/>
    </source>
</evidence>
<reference evidence="2" key="1">
    <citation type="journal article" date="2010" name="Science">
        <title>Plasticity of animal genome architecture unmasked by rapid evolution of a pelagic tunicate.</title>
        <authorList>
            <person name="Denoeud F."/>
            <person name="Henriet S."/>
            <person name="Mungpakdee S."/>
            <person name="Aury J.M."/>
            <person name="Da Silva C."/>
            <person name="Brinkmann H."/>
            <person name="Mikhaleva J."/>
            <person name="Olsen L.C."/>
            <person name="Jubin C."/>
            <person name="Canestro C."/>
            <person name="Bouquet J.M."/>
            <person name="Danks G."/>
            <person name="Poulain J."/>
            <person name="Campsteijn C."/>
            <person name="Adamski M."/>
            <person name="Cross I."/>
            <person name="Yadetie F."/>
            <person name="Muffato M."/>
            <person name="Louis A."/>
            <person name="Butcher S."/>
            <person name="Tsagkogeorga G."/>
            <person name="Konrad A."/>
            <person name="Singh S."/>
            <person name="Jensen M.F."/>
            <person name="Cong E.H."/>
            <person name="Eikeseth-Otteraa H."/>
            <person name="Noel B."/>
            <person name="Anthouard V."/>
            <person name="Porcel B.M."/>
            <person name="Kachouri-Lafond R."/>
            <person name="Nishino A."/>
            <person name="Ugolini M."/>
            <person name="Chourrout P."/>
            <person name="Nishida H."/>
            <person name="Aasland R."/>
            <person name="Huzurbazar S."/>
            <person name="Westhof E."/>
            <person name="Delsuc F."/>
            <person name="Lehrach H."/>
            <person name="Reinhardt R."/>
            <person name="Weissenbach J."/>
            <person name="Roy S.W."/>
            <person name="Artiguenave F."/>
            <person name="Postlethwait J.H."/>
            <person name="Manak J.R."/>
            <person name="Thompson E.M."/>
            <person name="Jaillon O."/>
            <person name="Du Pasquier L."/>
            <person name="Boudinot P."/>
            <person name="Liberles D.A."/>
            <person name="Volff J.N."/>
            <person name="Philippe H."/>
            <person name="Lenhard B."/>
            <person name="Roest Crollius H."/>
            <person name="Wincker P."/>
            <person name="Chourrout D."/>
        </authorList>
    </citation>
    <scope>NUCLEOTIDE SEQUENCE [LARGE SCALE GENOMIC DNA]</scope>
</reference>
<gene>
    <name evidence="2" type="ORF">GSOID_T00002503001</name>
</gene>
<evidence type="ECO:0000313" key="3">
    <source>
        <dbReference type="Proteomes" id="UP000001307"/>
    </source>
</evidence>
<feature type="compositionally biased region" description="Basic and acidic residues" evidence="1">
    <location>
        <begin position="20"/>
        <end position="34"/>
    </location>
</feature>
<proteinExistence type="predicted"/>
<dbReference type="InParanoid" id="E4X5R0"/>
<dbReference type="AlphaFoldDB" id="E4X5R0"/>